<dbReference type="EMBL" id="KZ293657">
    <property type="protein sequence ID" value="PBK92909.1"/>
    <property type="molecule type" value="Genomic_DNA"/>
</dbReference>
<proteinExistence type="predicted"/>
<sequence length="123" mass="13097">MTPVGARVVPAAGNSVALLTSAAEDFLRVVSPMACHGVSEHPSAAHSVDGFLAMMRRFSGEFPSVSDMSFLLASRRCEGAGGGYQSFQYPIKGPRHPSQLIARRWPHPATNPSCDLSLPSSTR</sequence>
<evidence type="ECO:0000313" key="2">
    <source>
        <dbReference type="Proteomes" id="UP000217790"/>
    </source>
</evidence>
<gene>
    <name evidence="1" type="ORF">ARMGADRAFT_141484</name>
</gene>
<dbReference type="AlphaFoldDB" id="A0A2H3DCE7"/>
<keyword evidence="2" id="KW-1185">Reference proteome</keyword>
<reference evidence="2" key="1">
    <citation type="journal article" date="2017" name="Nat. Ecol. Evol.">
        <title>Genome expansion and lineage-specific genetic innovations in the forest pathogenic fungi Armillaria.</title>
        <authorList>
            <person name="Sipos G."/>
            <person name="Prasanna A.N."/>
            <person name="Walter M.C."/>
            <person name="O'Connor E."/>
            <person name="Balint B."/>
            <person name="Krizsan K."/>
            <person name="Kiss B."/>
            <person name="Hess J."/>
            <person name="Varga T."/>
            <person name="Slot J."/>
            <person name="Riley R."/>
            <person name="Boka B."/>
            <person name="Rigling D."/>
            <person name="Barry K."/>
            <person name="Lee J."/>
            <person name="Mihaltcheva S."/>
            <person name="LaButti K."/>
            <person name="Lipzen A."/>
            <person name="Waldron R."/>
            <person name="Moloney N.M."/>
            <person name="Sperisen C."/>
            <person name="Kredics L."/>
            <person name="Vagvoelgyi C."/>
            <person name="Patrignani A."/>
            <person name="Fitzpatrick D."/>
            <person name="Nagy I."/>
            <person name="Doyle S."/>
            <person name="Anderson J.B."/>
            <person name="Grigoriev I.V."/>
            <person name="Gueldener U."/>
            <person name="Muensterkoetter M."/>
            <person name="Nagy L.G."/>
        </authorList>
    </citation>
    <scope>NUCLEOTIDE SEQUENCE [LARGE SCALE GENOMIC DNA]</scope>
    <source>
        <strain evidence="2">Ar21-2</strain>
    </source>
</reference>
<evidence type="ECO:0000313" key="1">
    <source>
        <dbReference type="EMBL" id="PBK92909.1"/>
    </source>
</evidence>
<dbReference type="InParanoid" id="A0A2H3DCE7"/>
<dbReference type="Proteomes" id="UP000217790">
    <property type="component" value="Unassembled WGS sequence"/>
</dbReference>
<name>A0A2H3DCE7_ARMGA</name>
<organism evidence="1 2">
    <name type="scientific">Armillaria gallica</name>
    <name type="common">Bulbous honey fungus</name>
    <name type="synonym">Armillaria bulbosa</name>
    <dbReference type="NCBI Taxonomy" id="47427"/>
    <lineage>
        <taxon>Eukaryota</taxon>
        <taxon>Fungi</taxon>
        <taxon>Dikarya</taxon>
        <taxon>Basidiomycota</taxon>
        <taxon>Agaricomycotina</taxon>
        <taxon>Agaricomycetes</taxon>
        <taxon>Agaricomycetidae</taxon>
        <taxon>Agaricales</taxon>
        <taxon>Marasmiineae</taxon>
        <taxon>Physalacriaceae</taxon>
        <taxon>Armillaria</taxon>
    </lineage>
</organism>
<protein>
    <submittedName>
        <fullName evidence="1">Uncharacterized protein</fullName>
    </submittedName>
</protein>
<accession>A0A2H3DCE7</accession>